<evidence type="ECO:0000256" key="2">
    <source>
        <dbReference type="SAM" id="SignalP"/>
    </source>
</evidence>
<feature type="chain" id="PRO_5042948201" description="Secreted protein" evidence="2">
    <location>
        <begin position="19"/>
        <end position="87"/>
    </location>
</feature>
<evidence type="ECO:0000313" key="4">
    <source>
        <dbReference type="Proteomes" id="UP001331515"/>
    </source>
</evidence>
<feature type="signal peptide" evidence="2">
    <location>
        <begin position="1"/>
        <end position="18"/>
    </location>
</feature>
<keyword evidence="4" id="KW-1185">Reference proteome</keyword>
<accession>A0AAN8HRE6</accession>
<evidence type="ECO:0008006" key="5">
    <source>
        <dbReference type="Google" id="ProtNLM"/>
    </source>
</evidence>
<proteinExistence type="predicted"/>
<sequence length="87" mass="9377">MQAALGCCPGVMMGCVEFLLDVSVGVCVDASAPESASRSGVTPHWAFDLFTGCSVRKWGPRRALRHTEKARAPSDLPQVGDRRFTPQ</sequence>
<name>A0AAN8HRE6_CHAGU</name>
<organism evidence="3 4">
    <name type="scientific">Champsocephalus gunnari</name>
    <name type="common">Mackerel icefish</name>
    <dbReference type="NCBI Taxonomy" id="52237"/>
    <lineage>
        <taxon>Eukaryota</taxon>
        <taxon>Metazoa</taxon>
        <taxon>Chordata</taxon>
        <taxon>Craniata</taxon>
        <taxon>Vertebrata</taxon>
        <taxon>Euteleostomi</taxon>
        <taxon>Actinopterygii</taxon>
        <taxon>Neopterygii</taxon>
        <taxon>Teleostei</taxon>
        <taxon>Neoteleostei</taxon>
        <taxon>Acanthomorphata</taxon>
        <taxon>Eupercaria</taxon>
        <taxon>Perciformes</taxon>
        <taxon>Notothenioidei</taxon>
        <taxon>Channichthyidae</taxon>
        <taxon>Champsocephalus</taxon>
    </lineage>
</organism>
<gene>
    <name evidence="3" type="ORF">CgunFtcFv8_025068</name>
</gene>
<dbReference type="AlphaFoldDB" id="A0AAN8HRE6"/>
<dbReference type="EMBL" id="JAURVH010001523">
    <property type="protein sequence ID" value="KAK5921354.1"/>
    <property type="molecule type" value="Genomic_DNA"/>
</dbReference>
<dbReference type="Proteomes" id="UP001331515">
    <property type="component" value="Unassembled WGS sequence"/>
</dbReference>
<evidence type="ECO:0000313" key="3">
    <source>
        <dbReference type="EMBL" id="KAK5921354.1"/>
    </source>
</evidence>
<evidence type="ECO:0000256" key="1">
    <source>
        <dbReference type="SAM" id="MobiDB-lite"/>
    </source>
</evidence>
<protein>
    <recommendedName>
        <fullName evidence="5">Secreted protein</fullName>
    </recommendedName>
</protein>
<reference evidence="3 4" key="1">
    <citation type="journal article" date="2023" name="Mol. Biol. Evol.">
        <title>Genomics of Secondarily Temperate Adaptation in the Only Non-Antarctic Icefish.</title>
        <authorList>
            <person name="Rivera-Colon A.G."/>
            <person name="Rayamajhi N."/>
            <person name="Minhas B.F."/>
            <person name="Madrigal G."/>
            <person name="Bilyk K.T."/>
            <person name="Yoon V."/>
            <person name="Hune M."/>
            <person name="Gregory S."/>
            <person name="Cheng C.H.C."/>
            <person name="Catchen J.M."/>
        </authorList>
    </citation>
    <scope>NUCLEOTIDE SEQUENCE [LARGE SCALE GENOMIC DNA]</scope>
    <source>
        <tissue evidence="3">White muscle</tissue>
    </source>
</reference>
<feature type="region of interest" description="Disordered" evidence="1">
    <location>
        <begin position="64"/>
        <end position="87"/>
    </location>
</feature>
<keyword evidence="2" id="KW-0732">Signal</keyword>
<comment type="caution">
    <text evidence="3">The sequence shown here is derived from an EMBL/GenBank/DDBJ whole genome shotgun (WGS) entry which is preliminary data.</text>
</comment>